<gene>
    <name evidence="2" type="ORF">BT96DRAFT_1000611</name>
</gene>
<feature type="region of interest" description="Disordered" evidence="1">
    <location>
        <begin position="915"/>
        <end position="940"/>
    </location>
</feature>
<name>A0A6A4H4J5_9AGAR</name>
<evidence type="ECO:0000256" key="1">
    <source>
        <dbReference type="SAM" id="MobiDB-lite"/>
    </source>
</evidence>
<protein>
    <submittedName>
        <fullName evidence="2">Uncharacterized protein</fullName>
    </submittedName>
</protein>
<feature type="compositionally biased region" description="Basic and acidic residues" evidence="1">
    <location>
        <begin position="92"/>
        <end position="105"/>
    </location>
</feature>
<keyword evidence="3" id="KW-1185">Reference proteome</keyword>
<accession>A0A6A4H4J5</accession>
<sequence>MGKQSAKQVAVRAAATAAAKMKREDAQRLEFLEQEFVRLSRLEAKRTEESEEEIEQEESEEEISEESGTEKGNNFYEKEYRKERKKAKRAKTSLDKARDKLETERAEWKDAKKSLKKQNQELEKELAKTRKRLETTEFKISDLCSNKENLRTDVSRLGKKVARVEEQKEKAVLKASEKARQEVNTFAVKEDGIVSSTARDLSRDLVAIGLKPGMVGPALDRVLAAAGVEVKGNLSRTTVRCTVIEGGVAADLQLVDAMKESDGFTISGDGSTHRSINYESHFITVNKDGTHKSYFAGLTRAPTHTSQEQCDAWERLFRHLTAVYNASPLAKQNGLIDVRELIQLLTGMLSDHAEDQKKLAALLEALKQAWDRELRGEDAMLDLGTVALFPFIAEATATVVKDAGGHEIWNSLSEDEQAYRKEEVYRALYRRLGQEAFEKLTPTQQRTIDLFIWSGCEIHKDLNTVKWGAIAMGKWWVENNVQGPKKLLNKANKDAAAIGGRAGENAVEVSFGGAIKATSIAGALFNHKDDKKGQHDTYRIVFEEKLGHLGTFPDTLNNRFQTHALAAEQLILHLDLYILFLLQVKDRKEKRNWNNLEQNLWDALHDIPTLTELAALAVYSQTISVPYIAYIRQDRNRNALDMGPHHQKVLAACKAVVDNPELVLGPDAFHSPATVDGAQFHRPEIMYAVHRLAPSLPHLRSLVQAIFTGAFEAWPRFMTEFGKSSDLSAEERERSFRHTTNDLNESAFGILRRNWRFAGNTSLLWHNSRVQYKMNGTREYIAEMDDETRAFLWKEARRMMEAGKEKEDRKRQALHDLAVVAKKQKRDTERKEKQDAKYQELLSLHPIYLTPASFPAKFTIPKIILQLAWHRTFSPARTQVPIKSKCGSNRAALLETLTRAMELFRNEGKSADECIRDVQDALSNEEDSREADNEEEDMEE</sequence>
<dbReference type="OrthoDB" id="3052721at2759"/>
<proteinExistence type="predicted"/>
<evidence type="ECO:0000313" key="3">
    <source>
        <dbReference type="Proteomes" id="UP000799118"/>
    </source>
</evidence>
<organism evidence="2 3">
    <name type="scientific">Gymnopus androsaceus JB14</name>
    <dbReference type="NCBI Taxonomy" id="1447944"/>
    <lineage>
        <taxon>Eukaryota</taxon>
        <taxon>Fungi</taxon>
        <taxon>Dikarya</taxon>
        <taxon>Basidiomycota</taxon>
        <taxon>Agaricomycotina</taxon>
        <taxon>Agaricomycetes</taxon>
        <taxon>Agaricomycetidae</taxon>
        <taxon>Agaricales</taxon>
        <taxon>Marasmiineae</taxon>
        <taxon>Omphalotaceae</taxon>
        <taxon>Gymnopus</taxon>
    </lineage>
</organism>
<feature type="region of interest" description="Disordered" evidence="1">
    <location>
        <begin position="42"/>
        <end position="105"/>
    </location>
</feature>
<evidence type="ECO:0000313" key="2">
    <source>
        <dbReference type="EMBL" id="KAE9392205.1"/>
    </source>
</evidence>
<dbReference type="AlphaFoldDB" id="A0A6A4H4J5"/>
<feature type="compositionally biased region" description="Acidic residues" evidence="1">
    <location>
        <begin position="49"/>
        <end position="67"/>
    </location>
</feature>
<dbReference type="EMBL" id="ML769602">
    <property type="protein sequence ID" value="KAE9392205.1"/>
    <property type="molecule type" value="Genomic_DNA"/>
</dbReference>
<reference evidence="2" key="1">
    <citation type="journal article" date="2019" name="Environ. Microbiol.">
        <title>Fungal ecological strategies reflected in gene transcription - a case study of two litter decomposers.</title>
        <authorList>
            <person name="Barbi F."/>
            <person name="Kohler A."/>
            <person name="Barry K."/>
            <person name="Baskaran P."/>
            <person name="Daum C."/>
            <person name="Fauchery L."/>
            <person name="Ihrmark K."/>
            <person name="Kuo A."/>
            <person name="LaButti K."/>
            <person name="Lipzen A."/>
            <person name="Morin E."/>
            <person name="Grigoriev I.V."/>
            <person name="Henrissat B."/>
            <person name="Lindahl B."/>
            <person name="Martin F."/>
        </authorList>
    </citation>
    <scope>NUCLEOTIDE SEQUENCE</scope>
    <source>
        <strain evidence="2">JB14</strain>
    </source>
</reference>
<feature type="compositionally biased region" description="Acidic residues" evidence="1">
    <location>
        <begin position="923"/>
        <end position="940"/>
    </location>
</feature>
<dbReference type="Proteomes" id="UP000799118">
    <property type="component" value="Unassembled WGS sequence"/>
</dbReference>